<dbReference type="InterPro" id="IPR027304">
    <property type="entry name" value="Trigger_fact/SurA_dom_sf"/>
</dbReference>
<evidence type="ECO:0000313" key="6">
    <source>
        <dbReference type="Proteomes" id="UP000178599"/>
    </source>
</evidence>
<dbReference type="InterPro" id="IPR036611">
    <property type="entry name" value="Trigger_fac_ribosome-bd_sf"/>
</dbReference>
<accession>A0A1G2CMM5</accession>
<dbReference type="InterPro" id="IPR037041">
    <property type="entry name" value="Trigger_fac_C_sf"/>
</dbReference>
<evidence type="ECO:0000256" key="2">
    <source>
        <dbReference type="ARBA" id="ARBA00023235"/>
    </source>
</evidence>
<dbReference type="SUPFAM" id="SSF109998">
    <property type="entry name" value="Triger factor/SurA peptide-binding domain-like"/>
    <property type="match status" value="1"/>
</dbReference>
<dbReference type="InterPro" id="IPR008881">
    <property type="entry name" value="Trigger_fac_ribosome-bd_bac"/>
</dbReference>
<dbReference type="GO" id="GO:0006457">
    <property type="term" value="P:protein folding"/>
    <property type="evidence" value="ECO:0007669"/>
    <property type="project" value="InterPro"/>
</dbReference>
<dbReference type="AlphaFoldDB" id="A0A1G2CMM5"/>
<sequence>MKTSFEKKTNGLVALSVKIEKEELEKYIEEVFIKEKEKLQIKGFRIGQAPEEIAKDFISQEKIFNEAAEKAVKDSLKKVGEENGWILIDSPKVKFEEDKEGLSFKAELTLFPEVELPDYKIIAKRANEEVKEKIKKITVEEEEIKKAIEWLIEARGLEKEKELTDEIVKSMGDFKTVGDLKKSIKEGLRAEKIVREGDKNRAKIIDEILKKAKIEIPEVMVEKMREGMKSDLKKSLEGGKISFEEYIKKYYEKEEKLDERLKEKAEKEIRAHLVIDAVYKKENIEISEEEIKEEASKILTQTSPAERKNINTEKLYDYTFGKIKNEKVFKFLEEQE</sequence>
<dbReference type="GO" id="GO:0003755">
    <property type="term" value="F:peptidyl-prolyl cis-trans isomerase activity"/>
    <property type="evidence" value="ECO:0007669"/>
    <property type="project" value="UniProtKB-KW"/>
</dbReference>
<proteinExistence type="predicted"/>
<evidence type="ECO:0000259" key="4">
    <source>
        <dbReference type="Pfam" id="PF05698"/>
    </source>
</evidence>
<comment type="caution">
    <text evidence="5">The sequence shown here is derived from an EMBL/GenBank/DDBJ whole genome shotgun (WGS) entry which is preliminary data.</text>
</comment>
<dbReference type="Pfam" id="PF05698">
    <property type="entry name" value="Trigger_C"/>
    <property type="match status" value="1"/>
</dbReference>
<dbReference type="GO" id="GO:0015031">
    <property type="term" value="P:protein transport"/>
    <property type="evidence" value="ECO:0007669"/>
    <property type="project" value="InterPro"/>
</dbReference>
<feature type="domain" description="Trigger factor C-terminal" evidence="4">
    <location>
        <begin position="176"/>
        <end position="332"/>
    </location>
</feature>
<gene>
    <name evidence="5" type="ORF">A2390_01855</name>
</gene>
<evidence type="ECO:0000256" key="1">
    <source>
        <dbReference type="ARBA" id="ARBA00023110"/>
    </source>
</evidence>
<organism evidence="5 6">
    <name type="scientific">Candidatus Liptonbacteria bacterium RIFOXYB1_FULL_36_10</name>
    <dbReference type="NCBI Taxonomy" id="1798654"/>
    <lineage>
        <taxon>Bacteria</taxon>
        <taxon>Candidatus Liptoniibacteriota</taxon>
    </lineage>
</organism>
<evidence type="ECO:0000313" key="5">
    <source>
        <dbReference type="EMBL" id="OGZ02656.1"/>
    </source>
</evidence>
<name>A0A1G2CMM5_9BACT</name>
<dbReference type="Proteomes" id="UP000178599">
    <property type="component" value="Unassembled WGS sequence"/>
</dbReference>
<dbReference type="InterPro" id="IPR008880">
    <property type="entry name" value="Trigger_fac_C"/>
</dbReference>
<dbReference type="Gene3D" id="3.30.70.1050">
    <property type="entry name" value="Trigger factor ribosome-binding domain"/>
    <property type="match status" value="1"/>
</dbReference>
<reference evidence="5 6" key="1">
    <citation type="journal article" date="2016" name="Nat. Commun.">
        <title>Thousands of microbial genomes shed light on interconnected biogeochemical processes in an aquifer system.</title>
        <authorList>
            <person name="Anantharaman K."/>
            <person name="Brown C.T."/>
            <person name="Hug L.A."/>
            <person name="Sharon I."/>
            <person name="Castelle C.J."/>
            <person name="Probst A.J."/>
            <person name="Thomas B.C."/>
            <person name="Singh A."/>
            <person name="Wilkins M.J."/>
            <person name="Karaoz U."/>
            <person name="Brodie E.L."/>
            <person name="Williams K.H."/>
            <person name="Hubbard S.S."/>
            <person name="Banfield J.F."/>
        </authorList>
    </citation>
    <scope>NUCLEOTIDE SEQUENCE [LARGE SCALE GENOMIC DNA]</scope>
</reference>
<feature type="domain" description="Trigger factor ribosome-binding bacterial" evidence="3">
    <location>
        <begin position="1"/>
        <end position="149"/>
    </location>
</feature>
<dbReference type="EMBL" id="MHLE01000024">
    <property type="protein sequence ID" value="OGZ02656.1"/>
    <property type="molecule type" value="Genomic_DNA"/>
</dbReference>
<dbReference type="Gene3D" id="1.10.3120.10">
    <property type="entry name" value="Trigger factor, C-terminal domain"/>
    <property type="match status" value="1"/>
</dbReference>
<dbReference type="SUPFAM" id="SSF102735">
    <property type="entry name" value="Trigger factor ribosome-binding domain"/>
    <property type="match status" value="1"/>
</dbReference>
<evidence type="ECO:0000259" key="3">
    <source>
        <dbReference type="Pfam" id="PF05697"/>
    </source>
</evidence>
<dbReference type="Pfam" id="PF05697">
    <property type="entry name" value="Trigger_N"/>
    <property type="match status" value="1"/>
</dbReference>
<protein>
    <submittedName>
        <fullName evidence="5">Uncharacterized protein</fullName>
    </submittedName>
</protein>
<keyword evidence="2" id="KW-0413">Isomerase</keyword>
<keyword evidence="1" id="KW-0697">Rotamase</keyword>